<keyword evidence="3" id="KW-1185">Reference proteome</keyword>
<feature type="non-terminal residue" evidence="2">
    <location>
        <position position="23"/>
    </location>
</feature>
<evidence type="ECO:0000256" key="1">
    <source>
        <dbReference type="SAM" id="MobiDB-lite"/>
    </source>
</evidence>
<dbReference type="Proteomes" id="UP000265520">
    <property type="component" value="Unassembled WGS sequence"/>
</dbReference>
<comment type="caution">
    <text evidence="2">The sequence shown here is derived from an EMBL/GenBank/DDBJ whole genome shotgun (WGS) entry which is preliminary data.</text>
</comment>
<feature type="region of interest" description="Disordered" evidence="1">
    <location>
        <begin position="1"/>
        <end position="23"/>
    </location>
</feature>
<protein>
    <submittedName>
        <fullName evidence="2">Uncharacterized protein</fullName>
    </submittedName>
</protein>
<name>A0A392W5H5_9FABA</name>
<accession>A0A392W5H5</accession>
<proteinExistence type="predicted"/>
<dbReference type="AlphaFoldDB" id="A0A392W5H5"/>
<evidence type="ECO:0000313" key="3">
    <source>
        <dbReference type="Proteomes" id="UP000265520"/>
    </source>
</evidence>
<organism evidence="2 3">
    <name type="scientific">Trifolium medium</name>
    <dbReference type="NCBI Taxonomy" id="97028"/>
    <lineage>
        <taxon>Eukaryota</taxon>
        <taxon>Viridiplantae</taxon>
        <taxon>Streptophyta</taxon>
        <taxon>Embryophyta</taxon>
        <taxon>Tracheophyta</taxon>
        <taxon>Spermatophyta</taxon>
        <taxon>Magnoliopsida</taxon>
        <taxon>eudicotyledons</taxon>
        <taxon>Gunneridae</taxon>
        <taxon>Pentapetalae</taxon>
        <taxon>rosids</taxon>
        <taxon>fabids</taxon>
        <taxon>Fabales</taxon>
        <taxon>Fabaceae</taxon>
        <taxon>Papilionoideae</taxon>
        <taxon>50 kb inversion clade</taxon>
        <taxon>NPAAA clade</taxon>
        <taxon>Hologalegina</taxon>
        <taxon>IRL clade</taxon>
        <taxon>Trifolieae</taxon>
        <taxon>Trifolium</taxon>
    </lineage>
</organism>
<sequence length="23" mass="2425">MPLQQRRRGVGNGGDEPINSDGA</sequence>
<evidence type="ECO:0000313" key="2">
    <source>
        <dbReference type="EMBL" id="MCI94165.1"/>
    </source>
</evidence>
<dbReference type="EMBL" id="LXQA011349016">
    <property type="protein sequence ID" value="MCI94165.1"/>
    <property type="molecule type" value="Genomic_DNA"/>
</dbReference>
<reference evidence="2 3" key="1">
    <citation type="journal article" date="2018" name="Front. Plant Sci.">
        <title>Red Clover (Trifolium pratense) and Zigzag Clover (T. medium) - A Picture of Genomic Similarities and Differences.</title>
        <authorList>
            <person name="Dluhosova J."/>
            <person name="Istvanek J."/>
            <person name="Nedelnik J."/>
            <person name="Repkova J."/>
        </authorList>
    </citation>
    <scope>NUCLEOTIDE SEQUENCE [LARGE SCALE GENOMIC DNA]</scope>
    <source>
        <strain evidence="3">cv. 10/8</strain>
        <tissue evidence="2">Leaf</tissue>
    </source>
</reference>